<name>A0ABR7HU66_9FIRM</name>
<reference evidence="2 3" key="1">
    <citation type="submission" date="2020-08" db="EMBL/GenBank/DDBJ databases">
        <title>Genome public.</title>
        <authorList>
            <person name="Liu C."/>
            <person name="Sun Q."/>
        </authorList>
    </citation>
    <scope>NUCLEOTIDE SEQUENCE [LARGE SCALE GENOMIC DNA]</scope>
    <source>
        <strain evidence="2 3">New-38</strain>
    </source>
</reference>
<evidence type="ECO:0000313" key="3">
    <source>
        <dbReference type="Proteomes" id="UP000660021"/>
    </source>
</evidence>
<dbReference type="Gene3D" id="3.10.450.50">
    <property type="match status" value="1"/>
</dbReference>
<evidence type="ECO:0000313" key="2">
    <source>
        <dbReference type="EMBL" id="MBC5731012.1"/>
    </source>
</evidence>
<accession>A0ABR7HU66</accession>
<organism evidence="2 3">
    <name type="scientific">Pseudoflavonifractor hominis</name>
    <dbReference type="NCBI Taxonomy" id="2763059"/>
    <lineage>
        <taxon>Bacteria</taxon>
        <taxon>Bacillati</taxon>
        <taxon>Bacillota</taxon>
        <taxon>Clostridia</taxon>
        <taxon>Eubacteriales</taxon>
        <taxon>Oscillospiraceae</taxon>
        <taxon>Pseudoflavonifractor</taxon>
    </lineage>
</organism>
<protein>
    <submittedName>
        <fullName evidence="2">Nuclear transport factor 2 family protein</fullName>
    </submittedName>
</protein>
<evidence type="ECO:0000259" key="1">
    <source>
        <dbReference type="Pfam" id="PF12680"/>
    </source>
</evidence>
<dbReference type="InterPro" id="IPR032710">
    <property type="entry name" value="NTF2-like_dom_sf"/>
</dbReference>
<dbReference type="Pfam" id="PF12680">
    <property type="entry name" value="SnoaL_2"/>
    <property type="match status" value="1"/>
</dbReference>
<gene>
    <name evidence="2" type="ORF">H8S34_09245</name>
</gene>
<dbReference type="RefSeq" id="WP_186963804.1">
    <property type="nucleotide sequence ID" value="NZ_JACOPR010000005.1"/>
</dbReference>
<keyword evidence="3" id="KW-1185">Reference proteome</keyword>
<dbReference type="EMBL" id="JACOPR010000005">
    <property type="protein sequence ID" value="MBC5731012.1"/>
    <property type="molecule type" value="Genomic_DNA"/>
</dbReference>
<dbReference type="SUPFAM" id="SSF54427">
    <property type="entry name" value="NTF2-like"/>
    <property type="match status" value="1"/>
</dbReference>
<proteinExistence type="predicted"/>
<sequence length="133" mass="15249">MDIRDYWRAALAQQPEAMREFFHEDAVINWHNTNERFQVEEFIRANCEYPGSWEGEIERIEASGDLIITVVHVYSSDRTVSCHATSFLKIEDDKIAQIDEYWGDDGSAPQWRLEKKIGTPISACSVPEGQTGP</sequence>
<feature type="domain" description="SnoaL-like" evidence="1">
    <location>
        <begin position="3"/>
        <end position="97"/>
    </location>
</feature>
<comment type="caution">
    <text evidence="2">The sequence shown here is derived from an EMBL/GenBank/DDBJ whole genome shotgun (WGS) entry which is preliminary data.</text>
</comment>
<dbReference type="InterPro" id="IPR037401">
    <property type="entry name" value="SnoaL-like"/>
</dbReference>
<dbReference type="Proteomes" id="UP000660021">
    <property type="component" value="Unassembled WGS sequence"/>
</dbReference>